<dbReference type="Gene3D" id="2.60.40.1090">
    <property type="entry name" value="Fimbrial-type adhesion domain"/>
    <property type="match status" value="1"/>
</dbReference>
<accession>A0AAD3ULD6</accession>
<dbReference type="EMBL" id="DACXIC010000018">
    <property type="protein sequence ID" value="HAU4357785.1"/>
    <property type="molecule type" value="Genomic_DNA"/>
</dbReference>
<comment type="caution">
    <text evidence="8">The sequence shown here is derived from an EMBL/GenBank/DDBJ whole genome shotgun (WGS) entry which is preliminary data.</text>
</comment>
<dbReference type="Proteomes" id="UP000856143">
    <property type="component" value="Unassembled WGS sequence"/>
</dbReference>
<dbReference type="Proteomes" id="UP000673434">
    <property type="component" value="Unassembled WGS sequence"/>
</dbReference>
<dbReference type="PANTHER" id="PTHR33420">
    <property type="entry name" value="FIMBRIAL SUBUNIT ELFA-RELATED"/>
    <property type="match status" value="1"/>
</dbReference>
<dbReference type="Pfam" id="PF00419">
    <property type="entry name" value="Fimbrial"/>
    <property type="match status" value="1"/>
</dbReference>
<keyword evidence="3 5" id="KW-0732">Signal</keyword>
<evidence type="ECO:0000256" key="5">
    <source>
        <dbReference type="SAM" id="SignalP"/>
    </source>
</evidence>
<dbReference type="Gene3D" id="2.60.40.3310">
    <property type="match status" value="1"/>
</dbReference>
<dbReference type="InterPro" id="IPR050263">
    <property type="entry name" value="Bact_Fimbrial_Adh_Pro"/>
</dbReference>
<name>A0AAD3ULD6_KLEOX</name>
<keyword evidence="4" id="KW-0281">Fimbrium</keyword>
<dbReference type="EMBL" id="DACSEO010000021">
    <property type="protein sequence ID" value="HAT1681506.1"/>
    <property type="molecule type" value="Genomic_DNA"/>
</dbReference>
<dbReference type="PANTHER" id="PTHR33420:SF3">
    <property type="entry name" value="FIMBRIAL SUBUNIT ELFA"/>
    <property type="match status" value="1"/>
</dbReference>
<dbReference type="EMBL" id="JAGKON010000011">
    <property type="protein sequence ID" value="MBQ0600560.1"/>
    <property type="molecule type" value="Genomic_DNA"/>
</dbReference>
<evidence type="ECO:0000259" key="6">
    <source>
        <dbReference type="Pfam" id="PF00419"/>
    </source>
</evidence>
<dbReference type="GeneID" id="93285465"/>
<evidence type="ECO:0000313" key="11">
    <source>
        <dbReference type="Proteomes" id="UP000868497"/>
    </source>
</evidence>
<dbReference type="AlphaFoldDB" id="A0AAD3ULD6"/>
<dbReference type="SUPFAM" id="SSF49401">
    <property type="entry name" value="Bacterial adhesins"/>
    <property type="match status" value="1"/>
</dbReference>
<reference evidence="9 10" key="3">
    <citation type="submission" date="2021-03" db="EMBL/GenBank/DDBJ databases">
        <authorList>
            <person name="Stanton E."/>
        </authorList>
    </citation>
    <scope>NUCLEOTIDE SEQUENCE [LARGE SCALE GENOMIC DNA]</scope>
    <source>
        <strain evidence="9 10">2020EL-00037</strain>
    </source>
</reference>
<dbReference type="RefSeq" id="WP_004101090.1">
    <property type="nucleotide sequence ID" value="NZ_ABFNOZ020000022.1"/>
</dbReference>
<keyword evidence="10" id="KW-1185">Reference proteome</keyword>
<proteinExistence type="inferred from homology"/>
<evidence type="ECO:0000256" key="1">
    <source>
        <dbReference type="ARBA" id="ARBA00004561"/>
    </source>
</evidence>
<reference evidence="8" key="2">
    <citation type="submission" date="2019-09" db="EMBL/GenBank/DDBJ databases">
        <authorList>
            <consortium name="NCBI Pathogen Detection Project"/>
        </authorList>
    </citation>
    <scope>NUCLEOTIDE SEQUENCE</scope>
    <source>
        <strain evidence="8">AUSMDU00005748</strain>
        <strain evidence="7">R404</strain>
    </source>
</reference>
<dbReference type="GO" id="GO:0009289">
    <property type="term" value="C:pilus"/>
    <property type="evidence" value="ECO:0007669"/>
    <property type="project" value="UniProtKB-SubCell"/>
</dbReference>
<gene>
    <name evidence="8" type="ORF">F6W21_15755</name>
    <name evidence="7" type="ORF">I8Y21_002164</name>
    <name evidence="9" type="ORF">J7S78_12240</name>
</gene>
<evidence type="ECO:0000313" key="10">
    <source>
        <dbReference type="Proteomes" id="UP000673434"/>
    </source>
</evidence>
<reference evidence="8" key="1">
    <citation type="journal article" date="2018" name="Genome Biol.">
        <title>SKESA: strategic k-mer extension for scrupulous assemblies.</title>
        <authorList>
            <person name="Souvorov A."/>
            <person name="Agarwala R."/>
            <person name="Lipman D.J."/>
        </authorList>
    </citation>
    <scope>NUCLEOTIDE SEQUENCE</scope>
    <source>
        <strain evidence="8">AUSMDU00005748</strain>
        <strain evidence="7">R404</strain>
    </source>
</reference>
<dbReference type="InterPro" id="IPR008966">
    <property type="entry name" value="Adhesion_dom_sf"/>
</dbReference>
<evidence type="ECO:0000256" key="2">
    <source>
        <dbReference type="ARBA" id="ARBA00006671"/>
    </source>
</evidence>
<protein>
    <submittedName>
        <fullName evidence="8">Fimbrial protein</fullName>
    </submittedName>
</protein>
<organism evidence="8 11">
    <name type="scientific">Klebsiella oxytoca</name>
    <dbReference type="NCBI Taxonomy" id="571"/>
    <lineage>
        <taxon>Bacteria</taxon>
        <taxon>Pseudomonadati</taxon>
        <taxon>Pseudomonadota</taxon>
        <taxon>Gammaproteobacteria</taxon>
        <taxon>Enterobacterales</taxon>
        <taxon>Enterobacteriaceae</taxon>
        <taxon>Klebsiella/Raoultella group</taxon>
        <taxon>Klebsiella</taxon>
    </lineage>
</organism>
<comment type="subcellular location">
    <subcellularLocation>
        <location evidence="1">Fimbrium</location>
    </subcellularLocation>
</comment>
<evidence type="ECO:0000256" key="3">
    <source>
        <dbReference type="ARBA" id="ARBA00022729"/>
    </source>
</evidence>
<dbReference type="InterPro" id="IPR036937">
    <property type="entry name" value="Adhesion_dom_fimbrial_sf"/>
</dbReference>
<dbReference type="InterPro" id="IPR000259">
    <property type="entry name" value="Adhesion_dom_fimbrial"/>
</dbReference>
<feature type="chain" id="PRO_5044705907" evidence="5">
    <location>
        <begin position="23"/>
        <end position="325"/>
    </location>
</feature>
<evidence type="ECO:0000256" key="4">
    <source>
        <dbReference type="ARBA" id="ARBA00023263"/>
    </source>
</evidence>
<sequence length="325" mass="34533">MKAKLYLPIAAITFFALFPAHADYFDAVRGSVMNYKFGDFTLPANPGETTYWEEAGSLPTTVSRSDTTGSYIALSINGPLVGDNIYATSNPGIGIQYKTSVDTLTDAGGGTESTPNSRFNLGQQVAADISTYVHVKYRLVRLTNKIPAGKITSAPQVTATFYNPDGRGTAVFTHGIYSSTIASQPKTTSCTVDAPTEIKLPALYGNKLKNGAQTITEAPTIKLINCPGAIDGISYNFSAVYGARDASNGILNAVNGDGYAQNVYIQVQNADGTPHTVNSSIALSDYAGSGEYEIPEFKVAYYIENTASVTAGEVKSAIELKLTYN</sequence>
<feature type="signal peptide" evidence="5">
    <location>
        <begin position="1"/>
        <end position="22"/>
    </location>
</feature>
<evidence type="ECO:0000313" key="8">
    <source>
        <dbReference type="EMBL" id="HAU4357785.1"/>
    </source>
</evidence>
<evidence type="ECO:0000313" key="9">
    <source>
        <dbReference type="EMBL" id="MBQ0600560.1"/>
    </source>
</evidence>
<comment type="similarity">
    <text evidence="2">Belongs to the fimbrial protein family.</text>
</comment>
<feature type="domain" description="Fimbrial-type adhesion" evidence="6">
    <location>
        <begin position="180"/>
        <end position="324"/>
    </location>
</feature>
<evidence type="ECO:0000313" key="7">
    <source>
        <dbReference type="EMBL" id="HAT1681506.1"/>
    </source>
</evidence>
<dbReference type="Proteomes" id="UP000868497">
    <property type="component" value="Unassembled WGS sequence"/>
</dbReference>
<dbReference type="GO" id="GO:0043709">
    <property type="term" value="P:cell adhesion involved in single-species biofilm formation"/>
    <property type="evidence" value="ECO:0007669"/>
    <property type="project" value="TreeGrafter"/>
</dbReference>